<feature type="transmembrane region" description="Helical" evidence="5">
    <location>
        <begin position="94"/>
        <end position="115"/>
    </location>
</feature>
<feature type="transmembrane region" description="Helical" evidence="5">
    <location>
        <begin position="178"/>
        <end position="197"/>
    </location>
</feature>
<feature type="transmembrane region" description="Helical" evidence="5">
    <location>
        <begin position="268"/>
        <end position="290"/>
    </location>
</feature>
<keyword evidence="2 5" id="KW-0812">Transmembrane</keyword>
<feature type="transmembrane region" description="Helical" evidence="5">
    <location>
        <begin position="21"/>
        <end position="40"/>
    </location>
</feature>
<protein>
    <submittedName>
        <fullName evidence="6">C4-dicarboxylate ABC transporter</fullName>
    </submittedName>
</protein>
<dbReference type="CDD" id="cd09323">
    <property type="entry name" value="TDT_SLAC1_like"/>
    <property type="match status" value="1"/>
</dbReference>
<feature type="transmembrane region" description="Helical" evidence="5">
    <location>
        <begin position="154"/>
        <end position="172"/>
    </location>
</feature>
<evidence type="ECO:0000313" key="7">
    <source>
        <dbReference type="Proteomes" id="UP000308530"/>
    </source>
</evidence>
<feature type="transmembrane region" description="Helical" evidence="5">
    <location>
        <begin position="209"/>
        <end position="227"/>
    </location>
</feature>
<dbReference type="Pfam" id="PF03595">
    <property type="entry name" value="SLAC1"/>
    <property type="match status" value="1"/>
</dbReference>
<evidence type="ECO:0000313" key="6">
    <source>
        <dbReference type="EMBL" id="QLF70969.1"/>
    </source>
</evidence>
<dbReference type="Gene3D" id="1.50.10.150">
    <property type="entry name" value="Voltage-dependent anion channel"/>
    <property type="match status" value="1"/>
</dbReference>
<feature type="transmembrane region" description="Helical" evidence="5">
    <location>
        <begin position="239"/>
        <end position="256"/>
    </location>
</feature>
<dbReference type="PANTHER" id="PTHR37955:SF1">
    <property type="entry name" value="DEP DOMAIN-CONTAINING PROTEIN"/>
    <property type="match status" value="1"/>
</dbReference>
<dbReference type="RefSeq" id="WP_138286582.1">
    <property type="nucleotide sequence ID" value="NZ_CP058350.1"/>
</dbReference>
<feature type="transmembrane region" description="Helical" evidence="5">
    <location>
        <begin position="52"/>
        <end position="74"/>
    </location>
</feature>
<dbReference type="PANTHER" id="PTHR37955">
    <property type="entry name" value="TELLURITE RESISTANCE PROTEIN TEHA"/>
    <property type="match status" value="1"/>
</dbReference>
<feature type="transmembrane region" description="Helical" evidence="5">
    <location>
        <begin position="296"/>
        <end position="321"/>
    </location>
</feature>
<dbReference type="Proteomes" id="UP000308530">
    <property type="component" value="Chromosome"/>
</dbReference>
<sequence>MTVIDPTRSEAAAQDDAGLHHLPLPLFAVPMGVGGLGMAWREAAVVLGAPALVGEVLMALAAVFWLLITAAHLWRLFRHPDAFAGDLSHPIRGAFAGAISIGLMIVAGGLVPYSVEMASTIWLLAVLLHLAIGVFIVRSLLLSPREAATLTPPLLIPLVGNILAPVVGAKLGFMTLSWMLFGLGGLLWILVQPLILYRIATGPMLPQRMWPTLVILLAPPAVGSLALSLLTEGFGPGPLAIYGFAVLMAAVLLSLIPQFRSVPFAMSWWGYTFPAAAFTAVTLKFAHAYPFAGEGLLLWALLIGVTGVILMVLVATLKALFAGHLFRPE</sequence>
<organism evidence="6 7">
    <name type="scientific">Peteryoungia desertarenae</name>
    <dbReference type="NCBI Taxonomy" id="1813451"/>
    <lineage>
        <taxon>Bacteria</taxon>
        <taxon>Pseudomonadati</taxon>
        <taxon>Pseudomonadota</taxon>
        <taxon>Alphaproteobacteria</taxon>
        <taxon>Hyphomicrobiales</taxon>
        <taxon>Rhizobiaceae</taxon>
        <taxon>Peteryoungia</taxon>
    </lineage>
</organism>
<gene>
    <name evidence="6" type="ORF">FE840_016230</name>
</gene>
<dbReference type="InterPro" id="IPR038665">
    <property type="entry name" value="Voltage-dep_anion_channel_sf"/>
</dbReference>
<reference evidence="6 7" key="1">
    <citation type="submission" date="2020-06" db="EMBL/GenBank/DDBJ databases">
        <title>Genome sequence of Rhizobium sp strain ADMK78.</title>
        <authorList>
            <person name="Rahi P."/>
        </authorList>
    </citation>
    <scope>NUCLEOTIDE SEQUENCE [LARGE SCALE GENOMIC DNA]</scope>
    <source>
        <strain evidence="6 7">ADMK78</strain>
    </source>
</reference>
<keyword evidence="4 5" id="KW-0472">Membrane</keyword>
<feature type="transmembrane region" description="Helical" evidence="5">
    <location>
        <begin position="121"/>
        <end position="142"/>
    </location>
</feature>
<comment type="subcellular location">
    <subcellularLocation>
        <location evidence="1">Membrane</location>
        <topology evidence="1">Multi-pass membrane protein</topology>
    </subcellularLocation>
</comment>
<evidence type="ECO:0000256" key="1">
    <source>
        <dbReference type="ARBA" id="ARBA00004141"/>
    </source>
</evidence>
<accession>A0ABX6QQU0</accession>
<evidence type="ECO:0000256" key="4">
    <source>
        <dbReference type="ARBA" id="ARBA00023136"/>
    </source>
</evidence>
<name>A0ABX6QQU0_9HYPH</name>
<keyword evidence="7" id="KW-1185">Reference proteome</keyword>
<keyword evidence="3 5" id="KW-1133">Transmembrane helix</keyword>
<dbReference type="InterPro" id="IPR004695">
    <property type="entry name" value="SLAC1/Mae1/Ssu1/TehA"/>
</dbReference>
<dbReference type="EMBL" id="CP058350">
    <property type="protein sequence ID" value="QLF70969.1"/>
    <property type="molecule type" value="Genomic_DNA"/>
</dbReference>
<proteinExistence type="predicted"/>
<evidence type="ECO:0000256" key="3">
    <source>
        <dbReference type="ARBA" id="ARBA00022989"/>
    </source>
</evidence>
<evidence type="ECO:0000256" key="5">
    <source>
        <dbReference type="SAM" id="Phobius"/>
    </source>
</evidence>
<evidence type="ECO:0000256" key="2">
    <source>
        <dbReference type="ARBA" id="ARBA00022692"/>
    </source>
</evidence>
<dbReference type="InterPro" id="IPR052951">
    <property type="entry name" value="Tellurite_res_ion_channel"/>
</dbReference>